<evidence type="ECO:0000313" key="1">
    <source>
        <dbReference type="EMBL" id="GFN97478.1"/>
    </source>
</evidence>
<evidence type="ECO:0000313" key="2">
    <source>
        <dbReference type="Proteomes" id="UP000735302"/>
    </source>
</evidence>
<reference evidence="1 2" key="1">
    <citation type="journal article" date="2021" name="Elife">
        <title>Chloroplast acquisition without the gene transfer in kleptoplastic sea slugs, Plakobranchus ocellatus.</title>
        <authorList>
            <person name="Maeda T."/>
            <person name="Takahashi S."/>
            <person name="Yoshida T."/>
            <person name="Shimamura S."/>
            <person name="Takaki Y."/>
            <person name="Nagai Y."/>
            <person name="Toyoda A."/>
            <person name="Suzuki Y."/>
            <person name="Arimoto A."/>
            <person name="Ishii H."/>
            <person name="Satoh N."/>
            <person name="Nishiyama T."/>
            <person name="Hasebe M."/>
            <person name="Maruyama T."/>
            <person name="Minagawa J."/>
            <person name="Obokata J."/>
            <person name="Shigenobu S."/>
        </authorList>
    </citation>
    <scope>NUCLEOTIDE SEQUENCE [LARGE SCALE GENOMIC DNA]</scope>
</reference>
<dbReference type="EMBL" id="BLXT01002778">
    <property type="protein sequence ID" value="GFN97478.1"/>
    <property type="molecule type" value="Genomic_DNA"/>
</dbReference>
<sequence length="89" mass="9943">MTTPMPLPSKVTELTDNTKGFNDCSSQATDEKALVAQWLVKLPLQAPLCHEFEPASDILGPWGPESLRSSFCGWTVYLYTKTKLQTLRI</sequence>
<organism evidence="1 2">
    <name type="scientific">Plakobranchus ocellatus</name>
    <dbReference type="NCBI Taxonomy" id="259542"/>
    <lineage>
        <taxon>Eukaryota</taxon>
        <taxon>Metazoa</taxon>
        <taxon>Spiralia</taxon>
        <taxon>Lophotrochozoa</taxon>
        <taxon>Mollusca</taxon>
        <taxon>Gastropoda</taxon>
        <taxon>Heterobranchia</taxon>
        <taxon>Euthyneura</taxon>
        <taxon>Panpulmonata</taxon>
        <taxon>Sacoglossa</taxon>
        <taxon>Placobranchoidea</taxon>
        <taxon>Plakobranchidae</taxon>
        <taxon>Plakobranchus</taxon>
    </lineage>
</organism>
<gene>
    <name evidence="1" type="ORF">PoB_002398400</name>
</gene>
<accession>A0AAV3ZU92</accession>
<comment type="caution">
    <text evidence="1">The sequence shown here is derived from an EMBL/GenBank/DDBJ whole genome shotgun (WGS) entry which is preliminary data.</text>
</comment>
<dbReference type="Proteomes" id="UP000735302">
    <property type="component" value="Unassembled WGS sequence"/>
</dbReference>
<protein>
    <submittedName>
        <fullName evidence="1">Uncharacterized protein</fullName>
    </submittedName>
</protein>
<name>A0AAV3ZU92_9GAST</name>
<dbReference type="AlphaFoldDB" id="A0AAV3ZU92"/>
<keyword evidence="2" id="KW-1185">Reference proteome</keyword>
<proteinExistence type="predicted"/>